<gene>
    <name evidence="3" type="ORF">SAMN04487864_10364</name>
</gene>
<dbReference type="EMBL" id="FMYW01000003">
    <property type="protein sequence ID" value="SDC16613.1"/>
    <property type="molecule type" value="Genomic_DNA"/>
</dbReference>
<proteinExistence type="predicted"/>
<dbReference type="Gene3D" id="3.40.570.10">
    <property type="entry name" value="Extracellular Endonuclease, subunit A"/>
    <property type="match status" value="1"/>
</dbReference>
<feature type="domain" description="Type VII secretion system protein EssD-like" evidence="2">
    <location>
        <begin position="96"/>
        <end position="217"/>
    </location>
</feature>
<organism evidence="3 4">
    <name type="scientific">Succiniclasticum ruminis</name>
    <dbReference type="NCBI Taxonomy" id="40841"/>
    <lineage>
        <taxon>Bacteria</taxon>
        <taxon>Bacillati</taxon>
        <taxon>Bacillota</taxon>
        <taxon>Negativicutes</taxon>
        <taxon>Acidaminococcales</taxon>
        <taxon>Acidaminococcaceae</taxon>
        <taxon>Succiniclasticum</taxon>
    </lineage>
</organism>
<keyword evidence="4" id="KW-1185">Reference proteome</keyword>
<evidence type="ECO:0000313" key="3">
    <source>
        <dbReference type="EMBL" id="SDC16613.1"/>
    </source>
</evidence>
<dbReference type="InterPro" id="IPR044927">
    <property type="entry name" value="Endonuclea_NS_2"/>
</dbReference>
<feature type="transmembrane region" description="Helical" evidence="1">
    <location>
        <begin position="16"/>
        <end position="36"/>
    </location>
</feature>
<keyword evidence="1" id="KW-1133">Transmembrane helix</keyword>
<evidence type="ECO:0000313" key="4">
    <source>
        <dbReference type="Proteomes" id="UP000198943"/>
    </source>
</evidence>
<keyword evidence="1" id="KW-0812">Transmembrane</keyword>
<evidence type="ECO:0000256" key="1">
    <source>
        <dbReference type="SAM" id="Phobius"/>
    </source>
</evidence>
<name>A0A1G6JD70_9FIRM</name>
<reference evidence="4" key="1">
    <citation type="submission" date="2016-10" db="EMBL/GenBank/DDBJ databases">
        <authorList>
            <person name="Varghese N."/>
            <person name="Submissions S."/>
        </authorList>
    </citation>
    <scope>NUCLEOTIDE SEQUENCE [LARGE SCALE GENOMIC DNA]</scope>
    <source>
        <strain evidence="4">DSM 11005</strain>
    </source>
</reference>
<dbReference type="AlphaFoldDB" id="A0A1G6JD70"/>
<accession>A0A1G6JD70</accession>
<sequence length="252" mass="28819">MAARNRSWFWKKVKWIFLRAVMVVVLVLFGLEFVNLQQREAKPVESGGRAVQGAPFVTLDNLPEYTGRSFVVLYGNKPQFSEEFKAKENPYYSFTPLDALGRCGPAYGKLGPEFLPTKPRGPIGMIKPSGWQFSKYDEIDKKYLYNRCHLLAFQLTGENANKRNLITGTRHFNVVGMLPFENRVANYIRQTRKHVFYRVTPVFYGRELVARGVTMEALSADDGGRALHFHVFVYNVQPGIAINYTDGANHRQ</sequence>
<dbReference type="Proteomes" id="UP000198943">
    <property type="component" value="Unassembled WGS sequence"/>
</dbReference>
<keyword evidence="1" id="KW-0472">Membrane</keyword>
<dbReference type="InterPro" id="IPR044929">
    <property type="entry name" value="DNA/RNA_non-sp_Endonuclease_sf"/>
</dbReference>
<protein>
    <submittedName>
        <fullName evidence="3">DNA-entry nuclease</fullName>
    </submittedName>
</protein>
<evidence type="ECO:0000259" key="2">
    <source>
        <dbReference type="Pfam" id="PF13930"/>
    </source>
</evidence>
<dbReference type="Pfam" id="PF13930">
    <property type="entry name" value="Endonuclea_NS_2"/>
    <property type="match status" value="1"/>
</dbReference>